<accession>A0A0R2PQF9</accession>
<gene>
    <name evidence="2" type="ORF">ABR63_00730</name>
</gene>
<keyword evidence="1" id="KW-0812">Transmembrane</keyword>
<evidence type="ECO:0000256" key="1">
    <source>
        <dbReference type="SAM" id="Phobius"/>
    </source>
</evidence>
<dbReference type="AlphaFoldDB" id="A0A0R2PQF9"/>
<comment type="caution">
    <text evidence="2">The sequence shown here is derived from an EMBL/GenBank/DDBJ whole genome shotgun (WGS) entry which is preliminary data.</text>
</comment>
<organism evidence="2 3">
    <name type="scientific">SAR86 cluster bacterium BACL1 MAG-120920-bin57</name>
    <dbReference type="NCBI Taxonomy" id="1655571"/>
    <lineage>
        <taxon>Bacteria</taxon>
        <taxon>Pseudomonadati</taxon>
        <taxon>Pseudomonadota</taxon>
        <taxon>Gammaproteobacteria</taxon>
        <taxon>SAR86 cluster</taxon>
    </lineage>
</organism>
<feature type="transmembrane region" description="Helical" evidence="1">
    <location>
        <begin position="20"/>
        <end position="38"/>
    </location>
</feature>
<sequence length="156" mass="17638">MQNNILQLWSALKAYERKTLLIAVTTILIIIGLSYILNISESISIKKRALTIAKSNFTYVHDKAKNFEQFLSAQQALRDFSSVPEFILAKSKGIEILDFQLGEEGDRTFISFKAKSALNYSEFLESLSLHPAISLETLEVVFEDNLQITKVYLASN</sequence>
<evidence type="ECO:0000313" key="3">
    <source>
        <dbReference type="Proteomes" id="UP000050874"/>
    </source>
</evidence>
<keyword evidence="1" id="KW-1133">Transmembrane helix</keyword>
<protein>
    <recommendedName>
        <fullName evidence="4">Type II secretion system protein M</fullName>
    </recommendedName>
</protein>
<keyword evidence="1" id="KW-0472">Membrane</keyword>
<proteinExistence type="predicted"/>
<name>A0A0R2PQF9_9GAMM</name>
<evidence type="ECO:0008006" key="4">
    <source>
        <dbReference type="Google" id="ProtNLM"/>
    </source>
</evidence>
<dbReference type="EMBL" id="LIAV01000115">
    <property type="protein sequence ID" value="KRO40431.1"/>
    <property type="molecule type" value="Genomic_DNA"/>
</dbReference>
<dbReference type="Proteomes" id="UP000050874">
    <property type="component" value="Unassembled WGS sequence"/>
</dbReference>
<evidence type="ECO:0000313" key="2">
    <source>
        <dbReference type="EMBL" id="KRO40431.1"/>
    </source>
</evidence>
<reference evidence="3" key="1">
    <citation type="submission" date="2015-10" db="EMBL/GenBank/DDBJ databases">
        <title>Metagenome-Assembled Genomes uncover a global brackish microbiome.</title>
        <authorList>
            <person name="Hugerth L.W."/>
            <person name="Larsson J."/>
            <person name="Alneberg J."/>
            <person name="Lindh M.V."/>
            <person name="Legrand C."/>
            <person name="Pinhassi J."/>
            <person name="Andersson A."/>
        </authorList>
    </citation>
    <scope>NUCLEOTIDE SEQUENCE [LARGE SCALE GENOMIC DNA]</scope>
</reference>